<dbReference type="Gene3D" id="3.40.50.300">
    <property type="entry name" value="P-loop containing nucleotide triphosphate hydrolases"/>
    <property type="match status" value="1"/>
</dbReference>
<dbReference type="InterPro" id="IPR013525">
    <property type="entry name" value="ABC2_TM"/>
</dbReference>
<dbReference type="CDD" id="cd03213">
    <property type="entry name" value="ABCG_EPDR"/>
    <property type="match status" value="1"/>
</dbReference>
<keyword evidence="4 9" id="KW-0812">Transmembrane</keyword>
<dbReference type="SUPFAM" id="SSF52540">
    <property type="entry name" value="P-loop containing nucleoside triphosphate hydrolases"/>
    <property type="match status" value="1"/>
</dbReference>
<dbReference type="PROSITE" id="PS00211">
    <property type="entry name" value="ABC_TRANSPORTER_1"/>
    <property type="match status" value="1"/>
</dbReference>
<dbReference type="Pfam" id="PF01061">
    <property type="entry name" value="ABC2_membrane"/>
    <property type="match status" value="1"/>
</dbReference>
<dbReference type="GO" id="GO:0015562">
    <property type="term" value="F:efflux transmembrane transporter activity"/>
    <property type="evidence" value="ECO:0007669"/>
    <property type="project" value="UniProtKB-ARBA"/>
</dbReference>
<comment type="similarity">
    <text evidence="2">Belongs to the ABC transporter superfamily. ABCG family. Eye pigment precursor importer (TC 3.A.1.204) subfamily.</text>
</comment>
<evidence type="ECO:0000256" key="8">
    <source>
        <dbReference type="ARBA" id="ARBA00023136"/>
    </source>
</evidence>
<feature type="transmembrane region" description="Helical" evidence="9">
    <location>
        <begin position="533"/>
        <end position="553"/>
    </location>
</feature>
<accession>H2Z7L5</accession>
<evidence type="ECO:0000256" key="6">
    <source>
        <dbReference type="ARBA" id="ARBA00022840"/>
    </source>
</evidence>
<dbReference type="SMART" id="SM00382">
    <property type="entry name" value="AAA"/>
    <property type="match status" value="1"/>
</dbReference>
<dbReference type="GeneTree" id="ENSGT00940000162658"/>
<dbReference type="GO" id="GO:0016324">
    <property type="term" value="C:apical plasma membrane"/>
    <property type="evidence" value="ECO:0007669"/>
    <property type="project" value="UniProtKB-ARBA"/>
</dbReference>
<evidence type="ECO:0000256" key="5">
    <source>
        <dbReference type="ARBA" id="ARBA00022741"/>
    </source>
</evidence>
<dbReference type="InterPro" id="IPR003593">
    <property type="entry name" value="AAA+_ATPase"/>
</dbReference>
<dbReference type="eggNOG" id="KOG0061">
    <property type="taxonomic scope" value="Eukaryota"/>
</dbReference>
<keyword evidence="8 9" id="KW-0472">Membrane</keyword>
<feature type="transmembrane region" description="Helical" evidence="9">
    <location>
        <begin position="509"/>
        <end position="527"/>
    </location>
</feature>
<evidence type="ECO:0000256" key="2">
    <source>
        <dbReference type="ARBA" id="ARBA00005814"/>
    </source>
</evidence>
<proteinExistence type="inferred from homology"/>
<evidence type="ECO:0000313" key="11">
    <source>
        <dbReference type="Ensembl" id="ENSCSAVP00000013577.1"/>
    </source>
</evidence>
<dbReference type="Pfam" id="PF00005">
    <property type="entry name" value="ABC_tran"/>
    <property type="match status" value="1"/>
</dbReference>
<dbReference type="InterPro" id="IPR027417">
    <property type="entry name" value="P-loop_NTPase"/>
</dbReference>
<evidence type="ECO:0000259" key="10">
    <source>
        <dbReference type="PROSITE" id="PS50893"/>
    </source>
</evidence>
<keyword evidence="12" id="KW-1185">Reference proteome</keyword>
<evidence type="ECO:0000256" key="3">
    <source>
        <dbReference type="ARBA" id="ARBA00022448"/>
    </source>
</evidence>
<evidence type="ECO:0000256" key="4">
    <source>
        <dbReference type="ARBA" id="ARBA00022692"/>
    </source>
</evidence>
<organism evidence="11 12">
    <name type="scientific">Ciona savignyi</name>
    <name type="common">Pacific transparent sea squirt</name>
    <dbReference type="NCBI Taxonomy" id="51511"/>
    <lineage>
        <taxon>Eukaryota</taxon>
        <taxon>Metazoa</taxon>
        <taxon>Chordata</taxon>
        <taxon>Tunicata</taxon>
        <taxon>Ascidiacea</taxon>
        <taxon>Phlebobranchia</taxon>
        <taxon>Cionidae</taxon>
        <taxon>Ciona</taxon>
    </lineage>
</organism>
<sequence>MANYETLRNDSSVTSSNIMTSNNEITLSFHNIRYEVRKKLDDVPLCGKTCMKEILLGVSGLLPPGLNAIMGPTGSGKTSLLDVLAQRKDPTGLKDGIVLLNGERPPIDFRLMSGYVVQDDVVMGTLTVRENLAFSANLRLSTKKHNAEARKLKVNDVIEQLGLQACADTPVGNEFVRGVSGGERKRVNIGMEMILDPPVLFLDEPTTGLDANTANSIVLLLYKLASGGRNIIMSIHQPRYSIFSLFDRLLLLNKGDIVYRGPAKQAVDHFKSIGFSCPRFHNPADFFLDIVGGDVNTARLIGRMNSESQDNEPAENAIDAVWKRAARTGTNEIAVAMEEDEQSDNSEKLLECFRNSSLAREEDKELKFIKTAFEESSGNVNYSLKNQVMETTHYANGFFHQLATVVRRTGLNILRNPMTSFVQIIIMIIFAVLIGLIYFQSDTSFKSGIQNRAGCFFFLVMTQVMSNLSALELFINNRAHFIHESASGYYRVSVYFIAQIIADLIPNRLIPNTFFSVIIYFMIGFQMQVEKFFFFLFALVLTAVCASSMAFLVSASVRVFAIANAVVALPYILMMLFGGFLVNIGTLLDWLEWVKYVSIFRYGINALTVNEMSGLVFIDNSSYPGYDPTSKQPCFSDVTHAIIPNCTTGEIYMEAQGIEYGVWGLWVNIVALGSMCFGFLFLAYIQMRRVNKFK</sequence>
<feature type="transmembrane region" description="Helical" evidence="9">
    <location>
        <begin position="663"/>
        <end position="685"/>
    </location>
</feature>
<comment type="subcellular location">
    <subcellularLocation>
        <location evidence="1">Membrane</location>
        <topology evidence="1">Multi-pass membrane protein</topology>
    </subcellularLocation>
</comment>
<dbReference type="GO" id="GO:0008514">
    <property type="term" value="F:organic anion transmembrane transporter activity"/>
    <property type="evidence" value="ECO:0007669"/>
    <property type="project" value="UniProtKB-ARBA"/>
</dbReference>
<feature type="domain" description="ABC transporter" evidence="10">
    <location>
        <begin position="38"/>
        <end position="279"/>
    </location>
</feature>
<dbReference type="InterPro" id="IPR017871">
    <property type="entry name" value="ABC_transporter-like_CS"/>
</dbReference>
<reference evidence="12" key="1">
    <citation type="submission" date="2003-08" db="EMBL/GenBank/DDBJ databases">
        <authorList>
            <person name="Birren B."/>
            <person name="Nusbaum C."/>
            <person name="Abebe A."/>
            <person name="Abouelleil A."/>
            <person name="Adekoya E."/>
            <person name="Ait-zahra M."/>
            <person name="Allen N."/>
            <person name="Allen T."/>
            <person name="An P."/>
            <person name="Anderson M."/>
            <person name="Anderson S."/>
            <person name="Arachchi H."/>
            <person name="Armbruster J."/>
            <person name="Bachantsang P."/>
            <person name="Baldwin J."/>
            <person name="Barry A."/>
            <person name="Bayul T."/>
            <person name="Blitshsteyn B."/>
            <person name="Bloom T."/>
            <person name="Blye J."/>
            <person name="Boguslavskiy L."/>
            <person name="Borowsky M."/>
            <person name="Boukhgalter B."/>
            <person name="Brunache A."/>
            <person name="Butler J."/>
            <person name="Calixte N."/>
            <person name="Calvo S."/>
            <person name="Camarata J."/>
            <person name="Campo K."/>
            <person name="Chang J."/>
            <person name="Cheshatsang Y."/>
            <person name="Citroen M."/>
            <person name="Collymore A."/>
            <person name="Considine T."/>
            <person name="Cook A."/>
            <person name="Cooke P."/>
            <person name="Corum B."/>
            <person name="Cuomo C."/>
            <person name="David R."/>
            <person name="Dawoe T."/>
            <person name="Degray S."/>
            <person name="Dodge S."/>
            <person name="Dooley K."/>
            <person name="Dorje P."/>
            <person name="Dorjee K."/>
            <person name="Dorris L."/>
            <person name="Duffey N."/>
            <person name="Dupes A."/>
            <person name="Elkins T."/>
            <person name="Engels R."/>
            <person name="Erickson J."/>
            <person name="Farina A."/>
            <person name="Faro S."/>
            <person name="Ferreira P."/>
            <person name="Fischer H."/>
            <person name="Fitzgerald M."/>
            <person name="Foley K."/>
            <person name="Gage D."/>
            <person name="Galagan J."/>
            <person name="Gearin G."/>
            <person name="Gnerre S."/>
            <person name="Gnirke A."/>
            <person name="Goyette A."/>
            <person name="Graham J."/>
            <person name="Grandbois E."/>
            <person name="Gyaltsen K."/>
            <person name="Hafez N."/>
            <person name="Hagopian D."/>
            <person name="Hagos B."/>
            <person name="Hall J."/>
            <person name="Hatcher B."/>
            <person name="Heller A."/>
            <person name="Higgins H."/>
            <person name="Honan T."/>
            <person name="Horn A."/>
            <person name="Houde N."/>
            <person name="Hughes L."/>
            <person name="Hulme W."/>
            <person name="Husby E."/>
            <person name="Iliev I."/>
            <person name="Jaffe D."/>
            <person name="Jones C."/>
            <person name="Kamal M."/>
            <person name="Kamat A."/>
            <person name="Kamvysselis M."/>
            <person name="Karlsson E."/>
            <person name="Kells C."/>
            <person name="Kieu A."/>
            <person name="Kisner P."/>
            <person name="Kodira C."/>
            <person name="Kulbokas E."/>
            <person name="Labutti K."/>
            <person name="Lama D."/>
            <person name="Landers T."/>
            <person name="Leger J."/>
            <person name="Levine S."/>
            <person name="Lewis D."/>
            <person name="Lewis T."/>
            <person name="Lindblad-toh K."/>
            <person name="Liu X."/>
            <person name="Lokyitsang T."/>
            <person name="Lokyitsang Y."/>
            <person name="Lucien O."/>
            <person name="Lui A."/>
            <person name="Ma L.J."/>
            <person name="Mabbitt R."/>
            <person name="Macdonald J."/>
            <person name="Maclean C."/>
            <person name="Major J."/>
            <person name="Manning J."/>
            <person name="Marabella R."/>
            <person name="Maru K."/>
            <person name="Matthews C."/>
            <person name="Mauceli E."/>
            <person name="Mccarthy M."/>
            <person name="Mcdonough S."/>
            <person name="Mcghee T."/>
            <person name="Meldrim J."/>
            <person name="Meneus L."/>
            <person name="Mesirov J."/>
            <person name="Mihalev A."/>
            <person name="Mihova T."/>
            <person name="Mikkelsen T."/>
            <person name="Mlenga V."/>
            <person name="Moru K."/>
            <person name="Mozes J."/>
            <person name="Mulrain L."/>
            <person name="Munson G."/>
            <person name="Naylor J."/>
            <person name="Newes C."/>
            <person name="Nguyen C."/>
            <person name="Nguyen N."/>
            <person name="Nguyen T."/>
            <person name="Nicol R."/>
            <person name="Nielsen C."/>
            <person name="Nizzari M."/>
            <person name="Norbu C."/>
            <person name="Norbu N."/>
            <person name="O'donnell P."/>
            <person name="Okoawo O."/>
            <person name="O'leary S."/>
            <person name="Omotosho B."/>
            <person name="O'neill K."/>
            <person name="Osman S."/>
            <person name="Parker S."/>
            <person name="Perrin D."/>
            <person name="Phunkhang P."/>
            <person name="Piqani B."/>
            <person name="Purcell S."/>
            <person name="Rachupka T."/>
            <person name="Ramasamy U."/>
            <person name="Rameau R."/>
            <person name="Ray V."/>
            <person name="Raymond C."/>
            <person name="Retta R."/>
            <person name="Richardson S."/>
            <person name="Rise C."/>
            <person name="Rodriguez J."/>
            <person name="Rogers J."/>
            <person name="Rogov P."/>
            <person name="Rutman M."/>
            <person name="Schupbach R."/>
            <person name="Seaman C."/>
            <person name="Settipalli S."/>
            <person name="Sharpe T."/>
            <person name="Sheridan J."/>
            <person name="Sherpa N."/>
            <person name="Shi J."/>
            <person name="Smirnov S."/>
            <person name="Smith C."/>
            <person name="Sougnez C."/>
            <person name="Spencer B."/>
            <person name="Stalker J."/>
            <person name="Stange-thomann N."/>
            <person name="Stavropoulos S."/>
            <person name="Stetson K."/>
            <person name="Stone C."/>
            <person name="Stone S."/>
            <person name="Stubbs M."/>
            <person name="Talamas J."/>
            <person name="Tchuinga P."/>
            <person name="Tenzing P."/>
            <person name="Tesfaye S."/>
            <person name="Theodore J."/>
            <person name="Thoulutsang Y."/>
            <person name="Topham K."/>
            <person name="Towey S."/>
            <person name="Tsamla T."/>
            <person name="Tsomo N."/>
            <person name="Vallee D."/>
            <person name="Vassiliev H."/>
            <person name="Venkataraman V."/>
            <person name="Vinson J."/>
            <person name="Vo A."/>
            <person name="Wade C."/>
            <person name="Wang S."/>
            <person name="Wangchuk T."/>
            <person name="Wangdi T."/>
            <person name="Whittaker C."/>
            <person name="Wilkinson J."/>
            <person name="Wu Y."/>
            <person name="Wyman D."/>
            <person name="Yadav S."/>
            <person name="Yang S."/>
            <person name="Yang X."/>
            <person name="Yeager S."/>
            <person name="Yee E."/>
            <person name="Young G."/>
            <person name="Zainoun J."/>
            <person name="Zembeck L."/>
            <person name="Zimmer A."/>
            <person name="Zody M."/>
            <person name="Lander E."/>
        </authorList>
    </citation>
    <scope>NUCLEOTIDE SEQUENCE [LARGE SCALE GENOMIC DNA]</scope>
</reference>
<evidence type="ECO:0000256" key="9">
    <source>
        <dbReference type="SAM" id="Phobius"/>
    </source>
</evidence>
<dbReference type="GO" id="GO:0140359">
    <property type="term" value="F:ABC-type transporter activity"/>
    <property type="evidence" value="ECO:0007669"/>
    <property type="project" value="InterPro"/>
</dbReference>
<dbReference type="OMA" id="HYCVQEK"/>
<evidence type="ECO:0000313" key="12">
    <source>
        <dbReference type="Proteomes" id="UP000007875"/>
    </source>
</evidence>
<keyword evidence="7 9" id="KW-1133">Transmembrane helix</keyword>
<dbReference type="GO" id="GO:0005524">
    <property type="term" value="F:ATP binding"/>
    <property type="evidence" value="ECO:0007669"/>
    <property type="project" value="UniProtKB-KW"/>
</dbReference>
<dbReference type="InParanoid" id="H2Z7L5"/>
<dbReference type="PANTHER" id="PTHR19241">
    <property type="entry name" value="ATP-BINDING CASSETTE TRANSPORTER"/>
    <property type="match status" value="1"/>
</dbReference>
<keyword evidence="6" id="KW-0067">ATP-binding</keyword>
<dbReference type="AlphaFoldDB" id="H2Z7L5"/>
<name>H2Z7L5_CIOSA</name>
<feature type="transmembrane region" description="Helical" evidence="9">
    <location>
        <begin position="565"/>
        <end position="588"/>
    </location>
</feature>
<feature type="transmembrane region" description="Helical" evidence="9">
    <location>
        <begin position="421"/>
        <end position="441"/>
    </location>
</feature>
<evidence type="ECO:0000256" key="7">
    <source>
        <dbReference type="ARBA" id="ARBA00022989"/>
    </source>
</evidence>
<keyword evidence="3" id="KW-0813">Transport</keyword>
<dbReference type="GO" id="GO:0016887">
    <property type="term" value="F:ATP hydrolysis activity"/>
    <property type="evidence" value="ECO:0007669"/>
    <property type="project" value="InterPro"/>
</dbReference>
<protein>
    <recommendedName>
        <fullName evidence="10">ABC transporter domain-containing protein</fullName>
    </recommendedName>
</protein>
<reference evidence="11" key="3">
    <citation type="submission" date="2025-09" db="UniProtKB">
        <authorList>
            <consortium name="Ensembl"/>
        </authorList>
    </citation>
    <scope>IDENTIFICATION</scope>
</reference>
<dbReference type="FunFam" id="3.40.50.300:FF:000622">
    <property type="entry name" value="ATP-binding cassette sub-family G member 2"/>
    <property type="match status" value="1"/>
</dbReference>
<dbReference type="Proteomes" id="UP000007875">
    <property type="component" value="Unassembled WGS sequence"/>
</dbReference>
<dbReference type="InterPro" id="IPR003439">
    <property type="entry name" value="ABC_transporter-like_ATP-bd"/>
</dbReference>
<dbReference type="Ensembl" id="ENSCSAVT00000013733.1">
    <property type="protein sequence ID" value="ENSCSAVP00000013577.1"/>
    <property type="gene ID" value="ENSCSAVG00000007956.1"/>
</dbReference>
<evidence type="ECO:0000256" key="1">
    <source>
        <dbReference type="ARBA" id="ARBA00004141"/>
    </source>
</evidence>
<dbReference type="PROSITE" id="PS50893">
    <property type="entry name" value="ABC_TRANSPORTER_2"/>
    <property type="match status" value="1"/>
</dbReference>
<keyword evidence="5" id="KW-0547">Nucleotide-binding</keyword>
<dbReference type="STRING" id="51511.ENSCSAVP00000013577"/>
<reference evidence="11" key="2">
    <citation type="submission" date="2025-08" db="UniProtKB">
        <authorList>
            <consortium name="Ensembl"/>
        </authorList>
    </citation>
    <scope>IDENTIFICATION</scope>
</reference>